<dbReference type="GO" id="GO:0000160">
    <property type="term" value="P:phosphorelay signal transduction system"/>
    <property type="evidence" value="ECO:0007669"/>
    <property type="project" value="InterPro"/>
</dbReference>
<feature type="compositionally biased region" description="Basic and acidic residues" evidence="1">
    <location>
        <begin position="171"/>
        <end position="180"/>
    </location>
</feature>
<dbReference type="Proteomes" id="UP000235145">
    <property type="component" value="Unassembled WGS sequence"/>
</dbReference>
<evidence type="ECO:0000256" key="1">
    <source>
        <dbReference type="SAM" id="MobiDB-lite"/>
    </source>
</evidence>
<name>A0A9R1VKX7_LACSA</name>
<proteinExistence type="predicted"/>
<dbReference type="OrthoDB" id="1560734at2759"/>
<organism evidence="2 3">
    <name type="scientific">Lactuca sativa</name>
    <name type="common">Garden lettuce</name>
    <dbReference type="NCBI Taxonomy" id="4236"/>
    <lineage>
        <taxon>Eukaryota</taxon>
        <taxon>Viridiplantae</taxon>
        <taxon>Streptophyta</taxon>
        <taxon>Embryophyta</taxon>
        <taxon>Tracheophyta</taxon>
        <taxon>Spermatophyta</taxon>
        <taxon>Magnoliopsida</taxon>
        <taxon>eudicotyledons</taxon>
        <taxon>Gunneridae</taxon>
        <taxon>Pentapetalae</taxon>
        <taxon>asterids</taxon>
        <taxon>campanulids</taxon>
        <taxon>Asterales</taxon>
        <taxon>Asteraceae</taxon>
        <taxon>Cichorioideae</taxon>
        <taxon>Cichorieae</taxon>
        <taxon>Lactucinae</taxon>
        <taxon>Lactuca</taxon>
    </lineage>
</organism>
<sequence>MATNNVEDTFPTMATNNVEALAEITQSLIDEEIVELIPFNAMVQIKDHWGIVNLYGMLEEYCKNANKIISFAKTQLETQDPPYKLIDDMLDKLEVDSLKVAAKKVHMSVTPVRLCLTGDLEDLDVAKSALGTLERDNQMFESQIRKFIELKKQVYLFDRAAAAKSQPESSKQGEDNGKKE</sequence>
<keyword evidence="3" id="KW-1185">Reference proteome</keyword>
<gene>
    <name evidence="2" type="ORF">LSAT_V11C500281560</name>
</gene>
<feature type="region of interest" description="Disordered" evidence="1">
    <location>
        <begin position="161"/>
        <end position="180"/>
    </location>
</feature>
<evidence type="ECO:0000313" key="2">
    <source>
        <dbReference type="EMBL" id="KAJ0206528.1"/>
    </source>
</evidence>
<dbReference type="AlphaFoldDB" id="A0A9R1VKX7"/>
<comment type="caution">
    <text evidence="2">The sequence shown here is derived from an EMBL/GenBank/DDBJ whole genome shotgun (WGS) entry which is preliminary data.</text>
</comment>
<protein>
    <submittedName>
        <fullName evidence="2">Uncharacterized protein</fullName>
    </submittedName>
</protein>
<evidence type="ECO:0000313" key="3">
    <source>
        <dbReference type="Proteomes" id="UP000235145"/>
    </source>
</evidence>
<dbReference type="InterPro" id="IPR036641">
    <property type="entry name" value="HPT_dom_sf"/>
</dbReference>
<dbReference type="Gene3D" id="1.20.120.160">
    <property type="entry name" value="HPT domain"/>
    <property type="match status" value="1"/>
</dbReference>
<accession>A0A9R1VKX7</accession>
<dbReference type="EMBL" id="NBSK02000005">
    <property type="protein sequence ID" value="KAJ0206528.1"/>
    <property type="molecule type" value="Genomic_DNA"/>
</dbReference>
<reference evidence="2 3" key="1">
    <citation type="journal article" date="2017" name="Nat. Commun.">
        <title>Genome assembly with in vitro proximity ligation data and whole-genome triplication in lettuce.</title>
        <authorList>
            <person name="Reyes-Chin-Wo S."/>
            <person name="Wang Z."/>
            <person name="Yang X."/>
            <person name="Kozik A."/>
            <person name="Arikit S."/>
            <person name="Song C."/>
            <person name="Xia L."/>
            <person name="Froenicke L."/>
            <person name="Lavelle D.O."/>
            <person name="Truco M.J."/>
            <person name="Xia R."/>
            <person name="Zhu S."/>
            <person name="Xu C."/>
            <person name="Xu H."/>
            <person name="Xu X."/>
            <person name="Cox K."/>
            <person name="Korf I."/>
            <person name="Meyers B.C."/>
            <person name="Michelmore R.W."/>
        </authorList>
    </citation>
    <scope>NUCLEOTIDE SEQUENCE [LARGE SCALE GENOMIC DNA]</scope>
    <source>
        <strain evidence="3">cv. Salinas</strain>
        <tissue evidence="2">Seedlings</tissue>
    </source>
</reference>